<feature type="transmembrane region" description="Helical" evidence="15">
    <location>
        <begin position="35"/>
        <end position="55"/>
    </location>
</feature>
<dbReference type="Pfam" id="PF13807">
    <property type="entry name" value="GNVR"/>
    <property type="match status" value="1"/>
</dbReference>
<feature type="domain" description="Polysaccharide chain length determinant N-terminal" evidence="16">
    <location>
        <begin position="19"/>
        <end position="109"/>
    </location>
</feature>
<dbReference type="Pfam" id="PF13614">
    <property type="entry name" value="AAA_31"/>
    <property type="match status" value="1"/>
</dbReference>
<feature type="transmembrane region" description="Helical" evidence="15">
    <location>
        <begin position="428"/>
        <end position="448"/>
    </location>
</feature>
<dbReference type="GO" id="GO:0004713">
    <property type="term" value="F:protein tyrosine kinase activity"/>
    <property type="evidence" value="ECO:0007669"/>
    <property type="project" value="UniProtKB-KW"/>
</dbReference>
<dbReference type="Pfam" id="PF23607">
    <property type="entry name" value="WZC_N"/>
    <property type="match status" value="1"/>
</dbReference>
<evidence type="ECO:0000256" key="5">
    <source>
        <dbReference type="ARBA" id="ARBA00022679"/>
    </source>
</evidence>
<keyword evidence="9" id="KW-0067">ATP-binding</keyword>
<dbReference type="InterPro" id="IPR050445">
    <property type="entry name" value="Bact_polysacc_biosynth/exp"/>
</dbReference>
<evidence type="ECO:0000256" key="15">
    <source>
        <dbReference type="SAM" id="Phobius"/>
    </source>
</evidence>
<keyword evidence="11 15" id="KW-0472">Membrane</keyword>
<evidence type="ECO:0000256" key="8">
    <source>
        <dbReference type="ARBA" id="ARBA00022777"/>
    </source>
</evidence>
<dbReference type="CDD" id="cd05387">
    <property type="entry name" value="BY-kinase"/>
    <property type="match status" value="1"/>
</dbReference>
<keyword evidence="4" id="KW-0997">Cell inner membrane</keyword>
<evidence type="ECO:0000256" key="1">
    <source>
        <dbReference type="ARBA" id="ARBA00004429"/>
    </source>
</evidence>
<dbReference type="NCBIfam" id="TIGR01007">
    <property type="entry name" value="eps_fam"/>
    <property type="match status" value="1"/>
</dbReference>
<feature type="coiled-coil region" evidence="14">
    <location>
        <begin position="257"/>
        <end position="284"/>
    </location>
</feature>
<keyword evidence="14" id="KW-0175">Coiled coil</keyword>
<keyword evidence="12" id="KW-0829">Tyrosine-protein kinase</keyword>
<evidence type="ECO:0000256" key="12">
    <source>
        <dbReference type="ARBA" id="ARBA00023137"/>
    </source>
</evidence>
<evidence type="ECO:0000313" key="19">
    <source>
        <dbReference type="EMBL" id="SHK84425.1"/>
    </source>
</evidence>
<evidence type="ECO:0000259" key="18">
    <source>
        <dbReference type="Pfam" id="PF13807"/>
    </source>
</evidence>
<dbReference type="Pfam" id="PF02706">
    <property type="entry name" value="Wzz"/>
    <property type="match status" value="1"/>
</dbReference>
<evidence type="ECO:0000256" key="4">
    <source>
        <dbReference type="ARBA" id="ARBA00022519"/>
    </source>
</evidence>
<reference evidence="20" key="1">
    <citation type="submission" date="2016-11" db="EMBL/GenBank/DDBJ databases">
        <authorList>
            <person name="Varghese N."/>
            <person name="Submissions S."/>
        </authorList>
    </citation>
    <scope>NUCLEOTIDE SEQUENCE [LARGE SCALE GENOMIC DNA]</scope>
    <source>
        <strain evidence="20">UWOS</strain>
    </source>
</reference>
<evidence type="ECO:0000256" key="9">
    <source>
        <dbReference type="ARBA" id="ARBA00022840"/>
    </source>
</evidence>
<dbReference type="InterPro" id="IPR005702">
    <property type="entry name" value="Wzc-like_C"/>
</dbReference>
<dbReference type="InterPro" id="IPR003856">
    <property type="entry name" value="LPS_length_determ_N"/>
</dbReference>
<evidence type="ECO:0000256" key="13">
    <source>
        <dbReference type="ARBA" id="ARBA00053015"/>
    </source>
</evidence>
<keyword evidence="3" id="KW-1003">Cell membrane</keyword>
<dbReference type="InterPro" id="IPR027417">
    <property type="entry name" value="P-loop_NTPase"/>
</dbReference>
<evidence type="ECO:0000256" key="7">
    <source>
        <dbReference type="ARBA" id="ARBA00022741"/>
    </source>
</evidence>
<evidence type="ECO:0000256" key="14">
    <source>
        <dbReference type="SAM" id="Coils"/>
    </source>
</evidence>
<gene>
    <name evidence="19" type="ORF">SAMN05720469_12022</name>
</gene>
<keyword evidence="5" id="KW-0808">Transferase</keyword>
<evidence type="ECO:0000256" key="10">
    <source>
        <dbReference type="ARBA" id="ARBA00022989"/>
    </source>
</evidence>
<dbReference type="InterPro" id="IPR025669">
    <property type="entry name" value="AAA_dom"/>
</dbReference>
<comment type="subcellular location">
    <subcellularLocation>
        <location evidence="1">Cell inner membrane</location>
        <topology evidence="1">Multi-pass membrane protein</topology>
    </subcellularLocation>
</comment>
<dbReference type="EMBL" id="FRAW01000020">
    <property type="protein sequence ID" value="SHK84425.1"/>
    <property type="molecule type" value="Genomic_DNA"/>
</dbReference>
<keyword evidence="8 19" id="KW-0418">Kinase</keyword>
<dbReference type="PANTHER" id="PTHR32309:SF32">
    <property type="entry name" value="TYROSINE-PROTEIN KINASE ETK-RELATED"/>
    <property type="match status" value="1"/>
</dbReference>
<keyword evidence="6 15" id="KW-0812">Transmembrane</keyword>
<feature type="domain" description="AAA" evidence="17">
    <location>
        <begin position="526"/>
        <end position="680"/>
    </location>
</feature>
<feature type="domain" description="Tyrosine-protein kinase G-rich" evidence="18">
    <location>
        <begin position="369"/>
        <end position="449"/>
    </location>
</feature>
<evidence type="ECO:0000256" key="3">
    <source>
        <dbReference type="ARBA" id="ARBA00022475"/>
    </source>
</evidence>
<protein>
    <submittedName>
        <fullName evidence="19">Tyrosine-protein kinase Etk/Wzc</fullName>
    </submittedName>
</protein>
<evidence type="ECO:0000256" key="2">
    <source>
        <dbReference type="ARBA" id="ARBA00008883"/>
    </source>
</evidence>
<dbReference type="GO" id="GO:0005524">
    <property type="term" value="F:ATP binding"/>
    <property type="evidence" value="ECO:0007669"/>
    <property type="project" value="UniProtKB-KW"/>
</dbReference>
<evidence type="ECO:0000256" key="6">
    <source>
        <dbReference type="ARBA" id="ARBA00022692"/>
    </source>
</evidence>
<comment type="catalytic activity">
    <reaction evidence="13">
        <text>L-tyrosyl-[protein] + ATP = O-phospho-L-tyrosyl-[protein] + ADP + H(+)</text>
        <dbReference type="Rhea" id="RHEA:10596"/>
        <dbReference type="Rhea" id="RHEA-COMP:10136"/>
        <dbReference type="Rhea" id="RHEA-COMP:20101"/>
        <dbReference type="ChEBI" id="CHEBI:15378"/>
        <dbReference type="ChEBI" id="CHEBI:30616"/>
        <dbReference type="ChEBI" id="CHEBI:46858"/>
        <dbReference type="ChEBI" id="CHEBI:61978"/>
        <dbReference type="ChEBI" id="CHEBI:456216"/>
    </reaction>
</comment>
<keyword evidence="7" id="KW-0547">Nucleotide-binding</keyword>
<evidence type="ECO:0000259" key="16">
    <source>
        <dbReference type="Pfam" id="PF02706"/>
    </source>
</evidence>
<dbReference type="AlphaFoldDB" id="A0A1M6VSY0"/>
<sequence>MAENENTMNAPVSAAPKDDEISILEVCGILWEKKFFLLFCLILGAVVGVLAAYWIRPQYTSDALLQIDVSGSASAKALGDMGALLESSSPADAEIELIKSRMVLNDVVEHEKLCYSATPIGKMNRLLHREGRMDLDSLYIPEFARTEEWKAVVLSPDSFAVLDPEEKQVLRGEVRKLLVAPYAGDTLAIRVSLLRAEAGEEFALAQSSPLNVARALATGLEIAEKGKKTGILTMNFSHRYPDRAAAILNAVANAYFRQNVEMRSAEAEKTLAFLEEQLPAVKAKLDTSEKVLADYRFQVGSVDMTGETHALLEKETNLQKQLLELGAERQRLVRLFTEEHPNVQTIVAQQQRIQNELNRLKKNAEKMPKTQQEILRLQADLSVNNTVYLDMLNKIQQFRVVRAGAIGNVRIVDYAQVETKPSKPKKTMIVLGSVAGGFVLGVLIIFFLRALSPRGVRSSVELERETGEVVLAKIPRTFSRVLTNRRRSGEGNPILVLEDPDDPASENIRSLLTAVEFGMLSKTNNVIMVTGIDKGIGKSFISLNFAAAMANAGKKVLLIDADMRRGKLIRKRRKGLVEVLLGKESLDSMVTLYDNVENLYVLSTGILNVTASELLRGQAFANLVAEAREKYDVVLIDTPPVALATDAELMANLASLVLFVIKYNTHSMEEIQEMLKRLKRYLNGQIALVMNSCMRERGYGYGYYGGYGGGYSRYEKY</sequence>
<dbReference type="Proteomes" id="UP000184275">
    <property type="component" value="Unassembled WGS sequence"/>
</dbReference>
<dbReference type="SUPFAM" id="SSF52540">
    <property type="entry name" value="P-loop containing nucleoside triphosphate hydrolases"/>
    <property type="match status" value="1"/>
</dbReference>
<proteinExistence type="inferred from homology"/>
<dbReference type="GO" id="GO:0005886">
    <property type="term" value="C:plasma membrane"/>
    <property type="evidence" value="ECO:0007669"/>
    <property type="project" value="UniProtKB-SubCell"/>
</dbReference>
<organism evidence="19 20">
    <name type="scientific">Fibrobacter intestinalis</name>
    <dbReference type="NCBI Taxonomy" id="28122"/>
    <lineage>
        <taxon>Bacteria</taxon>
        <taxon>Pseudomonadati</taxon>
        <taxon>Fibrobacterota</taxon>
        <taxon>Fibrobacteria</taxon>
        <taxon>Fibrobacterales</taxon>
        <taxon>Fibrobacteraceae</taxon>
        <taxon>Fibrobacter</taxon>
    </lineage>
</organism>
<keyword evidence="20" id="KW-1185">Reference proteome</keyword>
<evidence type="ECO:0000256" key="11">
    <source>
        <dbReference type="ARBA" id="ARBA00023136"/>
    </source>
</evidence>
<dbReference type="InterPro" id="IPR032807">
    <property type="entry name" value="GNVR"/>
</dbReference>
<dbReference type="RefSeq" id="WP_083545845.1">
    <property type="nucleotide sequence ID" value="NZ_FRAW01000020.1"/>
</dbReference>
<keyword evidence="10 15" id="KW-1133">Transmembrane helix</keyword>
<accession>A0A1M6VSY0</accession>
<evidence type="ECO:0000259" key="17">
    <source>
        <dbReference type="Pfam" id="PF13614"/>
    </source>
</evidence>
<evidence type="ECO:0000313" key="20">
    <source>
        <dbReference type="Proteomes" id="UP000184275"/>
    </source>
</evidence>
<comment type="similarity">
    <text evidence="2">Belongs to the etk/wzc family.</text>
</comment>
<name>A0A1M6VSY0_9BACT</name>
<dbReference type="PANTHER" id="PTHR32309">
    <property type="entry name" value="TYROSINE-PROTEIN KINASE"/>
    <property type="match status" value="1"/>
</dbReference>
<dbReference type="Gene3D" id="3.40.50.300">
    <property type="entry name" value="P-loop containing nucleotide triphosphate hydrolases"/>
    <property type="match status" value="1"/>
</dbReference>